<gene>
    <name evidence="2" type="ORF">AJAP_11540</name>
</gene>
<dbReference type="RefSeq" id="WP_038510487.1">
    <property type="nucleotide sequence ID" value="NZ_CP008953.1"/>
</dbReference>
<dbReference type="EMBL" id="CP008953">
    <property type="protein sequence ID" value="AIG75193.1"/>
    <property type="molecule type" value="Genomic_DNA"/>
</dbReference>
<dbReference type="AlphaFoldDB" id="A0A075UQD5"/>
<keyword evidence="3" id="KW-1185">Reference proteome</keyword>
<dbReference type="Proteomes" id="UP000028492">
    <property type="component" value="Chromosome"/>
</dbReference>
<sequence>MRESKKSFGQDDEEDLDDLRGIQPKTDVPSAPNRDVGPHGTKEVDDVPGGGEAPIEPPD</sequence>
<dbReference type="HOGENOM" id="CLU_2950027_0_0_11"/>
<evidence type="ECO:0000313" key="2">
    <source>
        <dbReference type="EMBL" id="AIG75193.1"/>
    </source>
</evidence>
<evidence type="ECO:0000256" key="1">
    <source>
        <dbReference type="SAM" id="MobiDB-lite"/>
    </source>
</evidence>
<feature type="region of interest" description="Disordered" evidence="1">
    <location>
        <begin position="1"/>
        <end position="59"/>
    </location>
</feature>
<organism evidence="2 3">
    <name type="scientific">Amycolatopsis japonica</name>
    <dbReference type="NCBI Taxonomy" id="208439"/>
    <lineage>
        <taxon>Bacteria</taxon>
        <taxon>Bacillati</taxon>
        <taxon>Actinomycetota</taxon>
        <taxon>Actinomycetes</taxon>
        <taxon>Pseudonocardiales</taxon>
        <taxon>Pseudonocardiaceae</taxon>
        <taxon>Amycolatopsis</taxon>
        <taxon>Amycolatopsis japonica group</taxon>
    </lineage>
</organism>
<dbReference type="KEGG" id="aja:AJAP_11540"/>
<feature type="compositionally biased region" description="Basic and acidic residues" evidence="1">
    <location>
        <begin position="36"/>
        <end position="45"/>
    </location>
</feature>
<proteinExistence type="predicted"/>
<evidence type="ECO:0000313" key="3">
    <source>
        <dbReference type="Proteomes" id="UP000028492"/>
    </source>
</evidence>
<reference evidence="2 3" key="1">
    <citation type="journal article" date="2014" name="J. Biotechnol.">
        <title>Complete genome sequence of the actinobacterium Amycolatopsis japonica MG417-CF17(T) (=DSM 44213T) producing (S,S)-N,N'-ethylenediaminedisuccinic acid.</title>
        <authorList>
            <person name="Stegmann E."/>
            <person name="Albersmeier A."/>
            <person name="Spohn M."/>
            <person name="Gert H."/>
            <person name="Weber T."/>
            <person name="Wohlleben W."/>
            <person name="Kalinowski J."/>
            <person name="Ruckert C."/>
        </authorList>
    </citation>
    <scope>NUCLEOTIDE SEQUENCE [LARGE SCALE GENOMIC DNA]</scope>
    <source>
        <strain evidence="3">MG417-CF17 (DSM 44213)</strain>
    </source>
</reference>
<name>A0A075UQD5_9PSEU</name>
<protein>
    <submittedName>
        <fullName evidence="2">Uncharacterized protein</fullName>
    </submittedName>
</protein>
<accession>A0A075UQD5</accession>